<dbReference type="PANTHER" id="PTHR23331:SF1">
    <property type="entry name" value="WASH COMPLEX SUBUNIT 1"/>
    <property type="match status" value="1"/>
</dbReference>
<evidence type="ECO:0000256" key="2">
    <source>
        <dbReference type="ARBA" id="ARBA00023203"/>
    </source>
</evidence>
<gene>
    <name evidence="5" type="primary">AlNc14C1G189</name>
    <name evidence="5" type="ORF">ALNC14_002060</name>
</gene>
<feature type="region of interest" description="Disordered" evidence="3">
    <location>
        <begin position="353"/>
        <end position="534"/>
    </location>
</feature>
<name>F0VZ48_9STRA</name>
<dbReference type="InterPro" id="IPR021854">
    <property type="entry name" value="WASH1_WAHD"/>
</dbReference>
<dbReference type="GO" id="GO:0043015">
    <property type="term" value="F:gamma-tubulin binding"/>
    <property type="evidence" value="ECO:0007669"/>
    <property type="project" value="TreeGrafter"/>
</dbReference>
<accession>F0VZ48</accession>
<feature type="domain" description="WASH1 WAHD" evidence="4">
    <location>
        <begin position="7"/>
        <end position="270"/>
    </location>
</feature>
<proteinExistence type="inferred from homology"/>
<dbReference type="GO" id="GO:0071203">
    <property type="term" value="C:WASH complex"/>
    <property type="evidence" value="ECO:0007669"/>
    <property type="project" value="InterPro"/>
</dbReference>
<evidence type="ECO:0000259" key="4">
    <source>
        <dbReference type="Pfam" id="PF11945"/>
    </source>
</evidence>
<dbReference type="GO" id="GO:0043014">
    <property type="term" value="F:alpha-tubulin binding"/>
    <property type="evidence" value="ECO:0007669"/>
    <property type="project" value="InterPro"/>
</dbReference>
<organism evidence="5">
    <name type="scientific">Albugo laibachii Nc14</name>
    <dbReference type="NCBI Taxonomy" id="890382"/>
    <lineage>
        <taxon>Eukaryota</taxon>
        <taxon>Sar</taxon>
        <taxon>Stramenopiles</taxon>
        <taxon>Oomycota</taxon>
        <taxon>Peronosporomycetes</taxon>
        <taxon>Albuginales</taxon>
        <taxon>Albuginaceae</taxon>
        <taxon>Albugo</taxon>
    </lineage>
</organism>
<feature type="compositionally biased region" description="Basic and acidic residues" evidence="3">
    <location>
        <begin position="439"/>
        <end position="455"/>
    </location>
</feature>
<dbReference type="GO" id="GO:0005829">
    <property type="term" value="C:cytosol"/>
    <property type="evidence" value="ECO:0007669"/>
    <property type="project" value="GOC"/>
</dbReference>
<dbReference type="AlphaFoldDB" id="F0VZ48"/>
<feature type="compositionally biased region" description="Basic and acidic residues" evidence="3">
    <location>
        <begin position="397"/>
        <end position="411"/>
    </location>
</feature>
<evidence type="ECO:0000256" key="3">
    <source>
        <dbReference type="SAM" id="MobiDB-lite"/>
    </source>
</evidence>
<feature type="compositionally biased region" description="Basic and acidic residues" evidence="3">
    <location>
        <begin position="372"/>
        <end position="385"/>
    </location>
</feature>
<dbReference type="Pfam" id="PF11945">
    <property type="entry name" value="WASH_WAHD"/>
    <property type="match status" value="1"/>
</dbReference>
<dbReference type="PANTHER" id="PTHR23331">
    <property type="entry name" value="CXYORF1"/>
    <property type="match status" value="1"/>
</dbReference>
<sequence>MQTSQVYVLDRVYEDLETPFVAKDIIRQLTQLDTIVNDIFHRLSHKVTHEKDRIRAIDSRITVCQAKVNAIIVLPDTQTLFHDKPYVENSPLLNDDEDAHYLPAKAVPIAQRARTMNEVVEMFEKVNAYREPKSAEVDMSKEGLGPLPDYISSVGNLLLFNSGENPYQKYTSWDNLLGTDYEEEDDKPKELAKAPPTLVHGDQLPGVSHLDYNFHPQMREVPEFSPLLPANLPLPNLANYNYAQTDMVLSIAPSLFQNKALLDLPEVATFMDGPTAFEPARDQLDVINSNAPPLPPPPPVLIEIEEDEENGVPPPPPPEMDWSSTMEDTPPPPPAIFDAVDAEDDEAVPLPPIEEEATMIDDQSKTNEPSEDDKKPLTMQDEMRKRLLRRQGVISGKADKQEQREERERYAKPVTVLKAKEVTPPAGNLPPKPMINQVEARDRLPSVEMSDDGHGIPRRNRPNAIVTDGDDNDLLAQIKSIRRKQEANPTTEAASRPTATNNGNPVERFESQMIGLHDDNDSLSLDSASDWSDE</sequence>
<dbReference type="GO" id="GO:0005769">
    <property type="term" value="C:early endosome"/>
    <property type="evidence" value="ECO:0007669"/>
    <property type="project" value="InterPro"/>
</dbReference>
<reference evidence="5" key="2">
    <citation type="submission" date="2011-02" db="EMBL/GenBank/DDBJ databases">
        <authorList>
            <person name="MacLean D."/>
        </authorList>
    </citation>
    <scope>NUCLEOTIDE SEQUENCE</scope>
</reference>
<feature type="compositionally biased region" description="Low complexity" evidence="3">
    <location>
        <begin position="522"/>
        <end position="534"/>
    </location>
</feature>
<evidence type="ECO:0000313" key="5">
    <source>
        <dbReference type="EMBL" id="CCA14063.1"/>
    </source>
</evidence>
<dbReference type="GO" id="GO:0003779">
    <property type="term" value="F:actin binding"/>
    <property type="evidence" value="ECO:0007669"/>
    <property type="project" value="UniProtKB-KW"/>
</dbReference>
<dbReference type="HOGENOM" id="CLU_451658_0_0_1"/>
<protein>
    <submittedName>
        <fullName evidence="5">Carbon catabolite repressor protein putative</fullName>
    </submittedName>
</protein>
<feature type="compositionally biased region" description="Polar residues" evidence="3">
    <location>
        <begin position="487"/>
        <end position="504"/>
    </location>
</feature>
<dbReference type="Gene3D" id="1.20.5.340">
    <property type="match status" value="1"/>
</dbReference>
<keyword evidence="2" id="KW-0009">Actin-binding</keyword>
<reference evidence="5" key="1">
    <citation type="journal article" date="2011" name="PLoS Biol.">
        <title>Gene gain and loss during evolution of obligate parasitism in the white rust pathogen of Arabidopsis thaliana.</title>
        <authorList>
            <person name="Kemen E."/>
            <person name="Gardiner A."/>
            <person name="Schultz-Larsen T."/>
            <person name="Kemen A.C."/>
            <person name="Balmuth A.L."/>
            <person name="Robert-Seilaniantz A."/>
            <person name="Bailey K."/>
            <person name="Holub E."/>
            <person name="Studholme D.J."/>
            <person name="Maclean D."/>
            <person name="Jones J.D."/>
        </authorList>
    </citation>
    <scope>NUCLEOTIDE SEQUENCE</scope>
</reference>
<evidence type="ECO:0000256" key="1">
    <source>
        <dbReference type="ARBA" id="ARBA00005602"/>
    </source>
</evidence>
<dbReference type="GO" id="GO:0034314">
    <property type="term" value="P:Arp2/3 complex-mediated actin nucleation"/>
    <property type="evidence" value="ECO:0007669"/>
    <property type="project" value="InterPro"/>
</dbReference>
<dbReference type="EMBL" id="FR824046">
    <property type="protein sequence ID" value="CCA14063.1"/>
    <property type="molecule type" value="Genomic_DNA"/>
</dbReference>
<dbReference type="GO" id="GO:0042147">
    <property type="term" value="P:retrograde transport, endosome to Golgi"/>
    <property type="evidence" value="ECO:0007669"/>
    <property type="project" value="TreeGrafter"/>
</dbReference>
<dbReference type="GO" id="GO:0006887">
    <property type="term" value="P:exocytosis"/>
    <property type="evidence" value="ECO:0007669"/>
    <property type="project" value="TreeGrafter"/>
</dbReference>
<comment type="similarity">
    <text evidence="1">Belongs to the WASH1 family.</text>
</comment>
<dbReference type="GO" id="GO:0055037">
    <property type="term" value="C:recycling endosome"/>
    <property type="evidence" value="ECO:0007669"/>
    <property type="project" value="TreeGrafter"/>
</dbReference>
<feature type="region of interest" description="Disordered" evidence="3">
    <location>
        <begin position="307"/>
        <end position="338"/>
    </location>
</feature>
<dbReference type="GO" id="GO:0032456">
    <property type="term" value="P:endocytic recycling"/>
    <property type="evidence" value="ECO:0007669"/>
    <property type="project" value="TreeGrafter"/>
</dbReference>
<dbReference type="InterPro" id="IPR028290">
    <property type="entry name" value="WASH1"/>
</dbReference>